<dbReference type="PROSITE" id="PS00440">
    <property type="entry name" value="ACYLTRANSF_C_2"/>
    <property type="match status" value="1"/>
</dbReference>
<protein>
    <submittedName>
        <fullName evidence="7">Secondary metabolism biosynthetic enzyme</fullName>
    </submittedName>
</protein>
<comment type="similarity">
    <text evidence="1">Belongs to the carnitine/choline acetyltransferase family.</text>
</comment>
<evidence type="ECO:0000256" key="5">
    <source>
        <dbReference type="SAM" id="MobiDB-lite"/>
    </source>
</evidence>
<gene>
    <name evidence="7" type="ORF">OHK93_001654</name>
</gene>
<dbReference type="InterPro" id="IPR042231">
    <property type="entry name" value="Cho/carn_acyl_trans_2"/>
</dbReference>
<evidence type="ECO:0000256" key="3">
    <source>
        <dbReference type="ARBA" id="ARBA00023315"/>
    </source>
</evidence>
<dbReference type="GO" id="GO:0004092">
    <property type="term" value="F:carnitine O-acetyltransferase activity"/>
    <property type="evidence" value="ECO:0007669"/>
    <property type="project" value="TreeGrafter"/>
</dbReference>
<evidence type="ECO:0000313" key="8">
    <source>
        <dbReference type="Proteomes" id="UP001161017"/>
    </source>
</evidence>
<dbReference type="AlphaFoldDB" id="A0AA43QSN4"/>
<sequence>MTMMVAEKTKQDITPRDCLIYPSLSSQIAPDSTSRNLHLDVCEKLNEKAKRAVPGNLATLMGDNDVDSERPDWVNALSSLGTSADNILDSCPHLDFLIVVSPAMQVLNDPPYPDGQFPNNIRASRKASLFIDSLDDYRLLGTSPSPRIGGRSKSLNQKDLLTSLDFIIGSQSMANSYLGIIIGIDRLVIGIHDPKIVPRNPYFNHLLDSRTIPPKSKDPQQKASPTVKSFAEASDPQEATQIVTRDLVLKICTYVAVETEMLDLNTKLEDLGVDSLVVFRLRSWIFIAFQAPLEAGDITSANGIRTLASMIVGRSPTWKNGLGESAHAGASTSEAGGLTHPIVVHPIEERVNLPKQPFPDLGHSLKQFLDVARIFCNEQEYSETVVAVKKFEDDRVGYQLHKRLRERFNNPDTENWLAELYPVRRYLRQRSSLLGHQSYFGTHPLPRITVNPGSRAATIILAVHKFKKAFESRELPKQHLYGQAVDSHSYQALFNACREPGLHEDRLVKYASNDDTVILKHGMMFRIPLMENGISISHSQLASTLTAIFDNTDALGDPDVSALTMDERDEWAKIQSKLKDTSDGNEETLQSIASAAFIVCLDSSKPSGPEERFRHFLLGNENRWYDKTLQIIVCANGVSATLCEHSGLDGLSIEPLSNLINIALEESEDNDDSVCVPPAANGDTAGSRLPPMVVNQATRERISFLQSNAIKFSSNFTFASMTISDFGNDFFISRKCPVQSGIQVSIQLASRLFFNHSPPAIETVSMATFRKGRVEVHYVLDEAMMKFIDAASDEESTLSRETVRARAYDAAKAHARGLRHTSKGHGFGRHLLAMEWMVNEGETTPDLFRDPVYLRLKAARVVTSTFQTGWVEGGFVYPVPESVLVYMEIKDQRYRLGLKPSIENANEESACRSQSSEIG</sequence>
<keyword evidence="3" id="KW-0012">Acyltransferase</keyword>
<accession>A0AA43QSN4</accession>
<evidence type="ECO:0000313" key="7">
    <source>
        <dbReference type="EMBL" id="MDI1490451.1"/>
    </source>
</evidence>
<feature type="domain" description="Carrier" evidence="6">
    <location>
        <begin position="238"/>
        <end position="315"/>
    </location>
</feature>
<dbReference type="PANTHER" id="PTHR22589">
    <property type="entry name" value="CARNITINE O-ACYLTRANSFERASE"/>
    <property type="match status" value="1"/>
</dbReference>
<reference evidence="7" key="1">
    <citation type="journal article" date="2023" name="Genome Biol. Evol.">
        <title>First Whole Genome Sequence and Flow Cytometry Genome Size Data for the Lichen-Forming Fungus Ramalina farinacea (Ascomycota).</title>
        <authorList>
            <person name="Llewellyn T."/>
            <person name="Mian S."/>
            <person name="Hill R."/>
            <person name="Leitch I.J."/>
            <person name="Gaya E."/>
        </authorList>
    </citation>
    <scope>NUCLEOTIDE SEQUENCE</scope>
    <source>
        <strain evidence="7">LIQ254RAFAR</strain>
    </source>
</reference>
<feature type="region of interest" description="Disordered" evidence="5">
    <location>
        <begin position="208"/>
        <end position="231"/>
    </location>
</feature>
<comment type="caution">
    <text evidence="7">The sequence shown here is derived from an EMBL/GenBank/DDBJ whole genome shotgun (WGS) entry which is preliminary data.</text>
</comment>
<dbReference type="Pfam" id="PF00755">
    <property type="entry name" value="Carn_acyltransf"/>
    <property type="match status" value="1"/>
</dbReference>
<dbReference type="Pfam" id="PF23297">
    <property type="entry name" value="ACP_SdgA_C"/>
    <property type="match status" value="1"/>
</dbReference>
<evidence type="ECO:0000256" key="2">
    <source>
        <dbReference type="ARBA" id="ARBA00022679"/>
    </source>
</evidence>
<dbReference type="Gene3D" id="3.30.559.10">
    <property type="entry name" value="Chloramphenicol acetyltransferase-like domain"/>
    <property type="match status" value="1"/>
</dbReference>
<dbReference type="SUPFAM" id="SSF47336">
    <property type="entry name" value="ACP-like"/>
    <property type="match status" value="1"/>
</dbReference>
<dbReference type="InterPro" id="IPR009081">
    <property type="entry name" value="PP-bd_ACP"/>
</dbReference>
<dbReference type="InterPro" id="IPR000542">
    <property type="entry name" value="Carn_acyl_trans"/>
</dbReference>
<dbReference type="PROSITE" id="PS50075">
    <property type="entry name" value="CARRIER"/>
    <property type="match status" value="1"/>
</dbReference>
<organism evidence="7 8">
    <name type="scientific">Ramalina farinacea</name>
    <dbReference type="NCBI Taxonomy" id="258253"/>
    <lineage>
        <taxon>Eukaryota</taxon>
        <taxon>Fungi</taxon>
        <taxon>Dikarya</taxon>
        <taxon>Ascomycota</taxon>
        <taxon>Pezizomycotina</taxon>
        <taxon>Lecanoromycetes</taxon>
        <taxon>OSLEUM clade</taxon>
        <taxon>Lecanoromycetidae</taxon>
        <taxon>Lecanorales</taxon>
        <taxon>Lecanorineae</taxon>
        <taxon>Ramalinaceae</taxon>
        <taxon>Ramalina</taxon>
    </lineage>
</organism>
<dbReference type="Proteomes" id="UP001161017">
    <property type="component" value="Unassembled WGS sequence"/>
</dbReference>
<dbReference type="InterPro" id="IPR036736">
    <property type="entry name" value="ACP-like_sf"/>
</dbReference>
<dbReference type="GO" id="GO:0009437">
    <property type="term" value="P:carnitine metabolic process"/>
    <property type="evidence" value="ECO:0007669"/>
    <property type="project" value="TreeGrafter"/>
</dbReference>
<evidence type="ECO:0000256" key="1">
    <source>
        <dbReference type="ARBA" id="ARBA00005232"/>
    </source>
</evidence>
<proteinExistence type="inferred from homology"/>
<dbReference type="GO" id="GO:0005777">
    <property type="term" value="C:peroxisome"/>
    <property type="evidence" value="ECO:0007669"/>
    <property type="project" value="TreeGrafter"/>
</dbReference>
<dbReference type="InterPro" id="IPR023213">
    <property type="entry name" value="CAT-like_dom_sf"/>
</dbReference>
<evidence type="ECO:0000259" key="6">
    <source>
        <dbReference type="PROSITE" id="PS50075"/>
    </source>
</evidence>
<dbReference type="PANTHER" id="PTHR22589:SF103">
    <property type="entry name" value="CARNITINE O-ACETYL-TRANSFERASE, ISOFORM A-RELATED"/>
    <property type="match status" value="1"/>
</dbReference>
<dbReference type="EMBL" id="JAPUFD010000012">
    <property type="protein sequence ID" value="MDI1490451.1"/>
    <property type="molecule type" value="Genomic_DNA"/>
</dbReference>
<dbReference type="SUPFAM" id="SSF52777">
    <property type="entry name" value="CoA-dependent acyltransferases"/>
    <property type="match status" value="2"/>
</dbReference>
<dbReference type="Gene3D" id="3.30.559.70">
    <property type="entry name" value="Choline/Carnitine o-acyltransferase, domain 2"/>
    <property type="match status" value="1"/>
</dbReference>
<dbReference type="InterPro" id="IPR039551">
    <property type="entry name" value="Cho/carn_acyl_trans"/>
</dbReference>
<feature type="active site" description="Proton acceptor" evidence="4">
    <location>
        <position position="645"/>
    </location>
</feature>
<dbReference type="Gene3D" id="1.10.1200.10">
    <property type="entry name" value="ACP-like"/>
    <property type="match status" value="1"/>
</dbReference>
<keyword evidence="8" id="KW-1185">Reference proteome</keyword>
<evidence type="ECO:0000256" key="4">
    <source>
        <dbReference type="PIRSR" id="PIRSR600542-1"/>
    </source>
</evidence>
<name>A0AA43QSN4_9LECA</name>
<keyword evidence="2" id="KW-0808">Transferase</keyword>
<dbReference type="GO" id="GO:0005739">
    <property type="term" value="C:mitochondrion"/>
    <property type="evidence" value="ECO:0007669"/>
    <property type="project" value="TreeGrafter"/>
</dbReference>